<keyword evidence="4" id="KW-0325">Glycoprotein</keyword>
<proteinExistence type="inferred from homology"/>
<dbReference type="Gene3D" id="1.10.110.10">
    <property type="entry name" value="Plant lipid-transfer and hydrophobic proteins"/>
    <property type="match status" value="1"/>
</dbReference>
<gene>
    <name evidence="8" type="ORF">Syun_016247</name>
</gene>
<dbReference type="GO" id="GO:0008289">
    <property type="term" value="F:lipid binding"/>
    <property type="evidence" value="ECO:0007669"/>
    <property type="project" value="InterPro"/>
</dbReference>
<evidence type="ECO:0000256" key="2">
    <source>
        <dbReference type="ARBA" id="ARBA00022729"/>
    </source>
</evidence>
<organism evidence="8 9">
    <name type="scientific">Stephania yunnanensis</name>
    <dbReference type="NCBI Taxonomy" id="152371"/>
    <lineage>
        <taxon>Eukaryota</taxon>
        <taxon>Viridiplantae</taxon>
        <taxon>Streptophyta</taxon>
        <taxon>Embryophyta</taxon>
        <taxon>Tracheophyta</taxon>
        <taxon>Spermatophyta</taxon>
        <taxon>Magnoliopsida</taxon>
        <taxon>Ranunculales</taxon>
        <taxon>Menispermaceae</taxon>
        <taxon>Menispermoideae</taxon>
        <taxon>Cissampelideae</taxon>
        <taxon>Stephania</taxon>
    </lineage>
</organism>
<dbReference type="Pfam" id="PF14368">
    <property type="entry name" value="LTP_2"/>
    <property type="match status" value="1"/>
</dbReference>
<evidence type="ECO:0000313" key="9">
    <source>
        <dbReference type="Proteomes" id="UP001420932"/>
    </source>
</evidence>
<dbReference type="InterPro" id="IPR036312">
    <property type="entry name" value="Bifun_inhib/LTP/seed_sf"/>
</dbReference>
<keyword evidence="3" id="KW-1015">Disulfide bond</keyword>
<evidence type="ECO:0000256" key="3">
    <source>
        <dbReference type="ARBA" id="ARBA00023157"/>
    </source>
</evidence>
<evidence type="ECO:0000259" key="7">
    <source>
        <dbReference type="SMART" id="SM00499"/>
    </source>
</evidence>
<keyword evidence="9" id="KW-1185">Reference proteome</keyword>
<dbReference type="EMBL" id="JBBNAF010000007">
    <property type="protein sequence ID" value="KAK9127450.1"/>
    <property type="molecule type" value="Genomic_DNA"/>
</dbReference>
<comment type="caution">
    <text evidence="8">The sequence shown here is derived from an EMBL/GenBank/DDBJ whole genome shotgun (WGS) entry which is preliminary data.</text>
</comment>
<dbReference type="Proteomes" id="UP001420932">
    <property type="component" value="Unassembled WGS sequence"/>
</dbReference>
<comment type="similarity">
    <text evidence="1">Belongs to the plant LTP family.</text>
</comment>
<dbReference type="PRINTS" id="PR00382">
    <property type="entry name" value="LIPIDTRNSFER"/>
</dbReference>
<evidence type="ECO:0000256" key="5">
    <source>
        <dbReference type="SAM" id="MobiDB-lite"/>
    </source>
</evidence>
<reference evidence="8 9" key="1">
    <citation type="submission" date="2024-01" db="EMBL/GenBank/DDBJ databases">
        <title>Genome assemblies of Stephania.</title>
        <authorList>
            <person name="Yang L."/>
        </authorList>
    </citation>
    <scope>NUCLEOTIDE SEQUENCE [LARGE SCALE GENOMIC DNA]</scope>
    <source>
        <strain evidence="8">YNDBR</strain>
        <tissue evidence="8">Leaf</tissue>
    </source>
</reference>
<dbReference type="PANTHER" id="PTHR33044">
    <property type="entry name" value="BIFUNCTIONAL INHIBITOR/LIPID-TRANSFER PROTEIN/SEED STORAGE 2S ALBUMIN SUPERFAMILY PROTEIN-RELATED"/>
    <property type="match status" value="1"/>
</dbReference>
<feature type="chain" id="PRO_5042817943" description="Bifunctional inhibitor/plant lipid transfer protein/seed storage helical domain-containing protein" evidence="6">
    <location>
        <begin position="22"/>
        <end position="195"/>
    </location>
</feature>
<name>A0AAP0P3P5_9MAGN</name>
<evidence type="ECO:0000256" key="1">
    <source>
        <dbReference type="ARBA" id="ARBA00009748"/>
    </source>
</evidence>
<dbReference type="InterPro" id="IPR000528">
    <property type="entry name" value="Plant_nsLTP"/>
</dbReference>
<keyword evidence="2 6" id="KW-0732">Signal</keyword>
<sequence>MVKVTMTSVVMGMLMMAVVVAGKDHHLNHHHHHHHHQRKSASAPAPSTDCSTIVYDMIDCVGYVTAGSNLTEPSMECCNGFKTVLNTDAQCVCEAIKESAQMGIAVNNTRAKGLPSACGESSAPDCGFPDSGDSPSASPVAPPESSPSATPSTVAPSPSDEELSGGSPAPSSISSAYTTAFSFAFAVFGLVLSAL</sequence>
<feature type="compositionally biased region" description="Low complexity" evidence="5">
    <location>
        <begin position="146"/>
        <end position="172"/>
    </location>
</feature>
<feature type="domain" description="Bifunctional inhibitor/plant lipid transfer protein/seed storage helical" evidence="7">
    <location>
        <begin position="50"/>
        <end position="126"/>
    </location>
</feature>
<accession>A0AAP0P3P5</accession>
<dbReference type="SUPFAM" id="SSF47699">
    <property type="entry name" value="Bifunctional inhibitor/lipid-transfer protein/seed storage 2S albumin"/>
    <property type="match status" value="1"/>
</dbReference>
<feature type="region of interest" description="Disordered" evidence="5">
    <location>
        <begin position="122"/>
        <end position="172"/>
    </location>
</feature>
<dbReference type="InterPro" id="IPR016140">
    <property type="entry name" value="Bifunc_inhib/LTP/seed_store"/>
</dbReference>
<evidence type="ECO:0000313" key="8">
    <source>
        <dbReference type="EMBL" id="KAK9127450.1"/>
    </source>
</evidence>
<dbReference type="SMART" id="SM00499">
    <property type="entry name" value="AAI"/>
    <property type="match status" value="1"/>
</dbReference>
<evidence type="ECO:0000256" key="6">
    <source>
        <dbReference type="SAM" id="SignalP"/>
    </source>
</evidence>
<dbReference type="GO" id="GO:0006869">
    <property type="term" value="P:lipid transport"/>
    <property type="evidence" value="ECO:0007669"/>
    <property type="project" value="InterPro"/>
</dbReference>
<feature type="signal peptide" evidence="6">
    <location>
        <begin position="1"/>
        <end position="21"/>
    </location>
</feature>
<dbReference type="AlphaFoldDB" id="A0AAP0P3P5"/>
<protein>
    <recommendedName>
        <fullName evidence="7">Bifunctional inhibitor/plant lipid transfer protein/seed storage helical domain-containing protein</fullName>
    </recommendedName>
</protein>
<evidence type="ECO:0000256" key="4">
    <source>
        <dbReference type="ARBA" id="ARBA00023180"/>
    </source>
</evidence>
<dbReference type="InterPro" id="IPR043325">
    <property type="entry name" value="LTSS"/>
</dbReference>